<dbReference type="InterPro" id="IPR032782">
    <property type="entry name" value="KhpB_N"/>
</dbReference>
<dbReference type="Gene3D" id="3.30.300.20">
    <property type="match status" value="1"/>
</dbReference>
<dbReference type="HAMAP" id="MF_00867">
    <property type="entry name" value="KhpB"/>
    <property type="match status" value="1"/>
</dbReference>
<dbReference type="SMART" id="SM01245">
    <property type="entry name" value="Jag_N"/>
    <property type="match status" value="1"/>
</dbReference>
<name>A0A6N2UIH5_9FIRM</name>
<accession>A0A6N2UIH5</accession>
<dbReference type="InterPro" id="IPR038008">
    <property type="entry name" value="Jag_KH"/>
</dbReference>
<feature type="compositionally biased region" description="Basic and acidic residues" evidence="7">
    <location>
        <begin position="232"/>
        <end position="270"/>
    </location>
</feature>
<keyword evidence="1 6" id="KW-0963">Cytoplasm</keyword>
<dbReference type="GO" id="GO:0003723">
    <property type="term" value="F:RNA binding"/>
    <property type="evidence" value="ECO:0007669"/>
    <property type="project" value="UniProtKB-UniRule"/>
</dbReference>
<keyword evidence="4 6" id="KW-0143">Chaperone</keyword>
<proteinExistence type="inferred from homology"/>
<dbReference type="CDD" id="cd02414">
    <property type="entry name" value="KH-II_Jag"/>
    <property type="match status" value="1"/>
</dbReference>
<keyword evidence="2 6" id="KW-0694">RNA-binding</keyword>
<evidence type="ECO:0000256" key="3">
    <source>
        <dbReference type="ARBA" id="ARBA00022960"/>
    </source>
</evidence>
<dbReference type="GO" id="GO:0071555">
    <property type="term" value="P:cell wall organization"/>
    <property type="evidence" value="ECO:0007669"/>
    <property type="project" value="UniProtKB-KW"/>
</dbReference>
<dbReference type="CDD" id="cd02644">
    <property type="entry name" value="R3H_jag"/>
    <property type="match status" value="1"/>
</dbReference>
<comment type="caution">
    <text evidence="6">Lacks conserved residue(s) required for the propagation of feature annotation.</text>
</comment>
<reference evidence="9" key="1">
    <citation type="submission" date="2019-11" db="EMBL/GenBank/DDBJ databases">
        <authorList>
            <person name="Feng L."/>
        </authorList>
    </citation>
    <scope>NUCLEOTIDE SEQUENCE</scope>
    <source>
        <strain evidence="9">AundefinedLFYP135</strain>
    </source>
</reference>
<dbReference type="GO" id="GO:0009252">
    <property type="term" value="P:peptidoglycan biosynthetic process"/>
    <property type="evidence" value="ECO:0007669"/>
    <property type="project" value="UniProtKB-UniRule"/>
</dbReference>
<organism evidence="9">
    <name type="scientific">uncultured Anaerotruncus sp</name>
    <dbReference type="NCBI Taxonomy" id="905011"/>
    <lineage>
        <taxon>Bacteria</taxon>
        <taxon>Bacillati</taxon>
        <taxon>Bacillota</taxon>
        <taxon>Clostridia</taxon>
        <taxon>Eubacteriales</taxon>
        <taxon>Oscillospiraceae</taxon>
        <taxon>Anaerotruncus</taxon>
        <taxon>environmental samples</taxon>
    </lineage>
</organism>
<dbReference type="Gene3D" id="3.30.1370.50">
    <property type="entry name" value="R3H-like domain"/>
    <property type="match status" value="1"/>
</dbReference>
<evidence type="ECO:0000256" key="6">
    <source>
        <dbReference type="HAMAP-Rule" id="MF_00867"/>
    </source>
</evidence>
<evidence type="ECO:0000313" key="9">
    <source>
        <dbReference type="EMBL" id="VYT18385.1"/>
    </source>
</evidence>
<comment type="function">
    <text evidence="6">A probable RNA chaperone. Forms a complex with KhpA which binds to cellular RNA and controls its expression. Plays a role in peptidoglycan (PG) homeostasis and cell length regulation.</text>
</comment>
<dbReference type="GO" id="GO:0005737">
    <property type="term" value="C:cytoplasm"/>
    <property type="evidence" value="ECO:0007669"/>
    <property type="project" value="UniProtKB-SubCell"/>
</dbReference>
<feature type="compositionally biased region" description="Basic residues" evidence="7">
    <location>
        <begin position="219"/>
        <end position="228"/>
    </location>
</feature>
<comment type="domain">
    <text evidence="6">Has an N-terminal Jag-N domain and 2 RNA-binding domains (KH and R3H).</text>
</comment>
<keyword evidence="3 6" id="KW-0133">Cell shape</keyword>
<evidence type="ECO:0000256" key="1">
    <source>
        <dbReference type="ARBA" id="ARBA00022490"/>
    </source>
</evidence>
<comment type="subunit">
    <text evidence="6">Forms a complex with KhpA.</text>
</comment>
<evidence type="ECO:0000256" key="2">
    <source>
        <dbReference type="ARBA" id="ARBA00022884"/>
    </source>
</evidence>
<sequence length="291" mass="31919">MKECTMTAKTVEEAIELACDRIGLPREEVEIEIIDLPKKGFFGIGAQPAKVRVYQESSDKAEIAVAYIKDILTEIGLPHVEVTAKVEENNNAVITLSGEGLGVIIGRRGETLDALQYLTGLVANRADGDYMRVTIDSGNYREKREKTLETLAKKLANNAVKTGRSSTLEPMNPYERRIIHAAVSQVEGALSTSVGEEPNRRVVISSANPKKPRTDGRGKGKGGSRRGGRPSGESRGEGKSSRERRPYREREELKEPEAPRAPISEEERILRSAPPSEAADLPLFGKIEIDD</sequence>
<dbReference type="InterPro" id="IPR034079">
    <property type="entry name" value="R3H_KhpB"/>
</dbReference>
<dbReference type="Gene3D" id="3.30.30.80">
    <property type="entry name" value="probable RNA-binding protein from clostridium symbiosum atcc 14940"/>
    <property type="match status" value="1"/>
</dbReference>
<feature type="domain" description="R3H" evidence="8">
    <location>
        <begin position="142"/>
        <end position="208"/>
    </location>
</feature>
<dbReference type="Pfam" id="PF13083">
    <property type="entry name" value="KH_KhpA-B"/>
    <property type="match status" value="1"/>
</dbReference>
<dbReference type="PROSITE" id="PS51061">
    <property type="entry name" value="R3H"/>
    <property type="match status" value="1"/>
</dbReference>
<dbReference type="NCBIfam" id="NF041568">
    <property type="entry name" value="Jag_EloR"/>
    <property type="match status" value="1"/>
</dbReference>
<comment type="similarity">
    <text evidence="6">Belongs to the KhpB RNA-binding protein family.</text>
</comment>
<dbReference type="AlphaFoldDB" id="A0A6N2UIH5"/>
<dbReference type="InterPro" id="IPR036867">
    <property type="entry name" value="R3H_dom_sf"/>
</dbReference>
<dbReference type="InterPro" id="IPR039247">
    <property type="entry name" value="KhpB"/>
</dbReference>
<protein>
    <recommendedName>
        <fullName evidence="6">RNA-binding protein KhpB</fullName>
    </recommendedName>
    <alternativeName>
        <fullName evidence="6">RNA-binding protein EloR</fullName>
    </alternativeName>
</protein>
<dbReference type="PANTHER" id="PTHR35800">
    <property type="entry name" value="PROTEIN JAG"/>
    <property type="match status" value="1"/>
</dbReference>
<keyword evidence="5 6" id="KW-0961">Cell wall biogenesis/degradation</keyword>
<comment type="subcellular location">
    <subcellularLocation>
        <location evidence="6">Cytoplasm</location>
    </subcellularLocation>
</comment>
<feature type="region of interest" description="Disordered" evidence="7">
    <location>
        <begin position="190"/>
        <end position="291"/>
    </location>
</feature>
<evidence type="ECO:0000256" key="7">
    <source>
        <dbReference type="SAM" id="MobiDB-lite"/>
    </source>
</evidence>
<dbReference type="Pfam" id="PF14804">
    <property type="entry name" value="Jag_N"/>
    <property type="match status" value="1"/>
</dbReference>
<dbReference type="InterPro" id="IPR038247">
    <property type="entry name" value="Jag_N_dom_sf"/>
</dbReference>
<evidence type="ECO:0000256" key="4">
    <source>
        <dbReference type="ARBA" id="ARBA00023186"/>
    </source>
</evidence>
<dbReference type="SUPFAM" id="SSF82708">
    <property type="entry name" value="R3H domain"/>
    <property type="match status" value="1"/>
</dbReference>
<dbReference type="PANTHER" id="PTHR35800:SF1">
    <property type="entry name" value="RNA-BINDING PROTEIN KHPB"/>
    <property type="match status" value="1"/>
</dbReference>
<dbReference type="EMBL" id="CACRSL010000003">
    <property type="protein sequence ID" value="VYT18385.1"/>
    <property type="molecule type" value="Genomic_DNA"/>
</dbReference>
<dbReference type="InterPro" id="IPR015946">
    <property type="entry name" value="KH_dom-like_a/b"/>
</dbReference>
<gene>
    <name evidence="6" type="primary">khpB</name>
    <name evidence="6" type="synonym">eloR</name>
    <name evidence="9" type="ORF">AULFYP135_02001</name>
</gene>
<dbReference type="SMART" id="SM00393">
    <property type="entry name" value="R3H"/>
    <property type="match status" value="1"/>
</dbReference>
<evidence type="ECO:0000256" key="5">
    <source>
        <dbReference type="ARBA" id="ARBA00023316"/>
    </source>
</evidence>
<dbReference type="Pfam" id="PF01424">
    <property type="entry name" value="R3H"/>
    <property type="match status" value="1"/>
</dbReference>
<dbReference type="GO" id="GO:0008360">
    <property type="term" value="P:regulation of cell shape"/>
    <property type="evidence" value="ECO:0007669"/>
    <property type="project" value="UniProtKB-KW"/>
</dbReference>
<evidence type="ECO:0000259" key="8">
    <source>
        <dbReference type="PROSITE" id="PS51061"/>
    </source>
</evidence>
<dbReference type="InterPro" id="IPR001374">
    <property type="entry name" value="R3H_dom"/>
</dbReference>